<evidence type="ECO:0000313" key="1">
    <source>
        <dbReference type="EMBL" id="MBY0757478.1"/>
    </source>
</evidence>
<gene>
    <name evidence="1" type="ORF">K5V21_18940</name>
</gene>
<organism evidence="1 2">
    <name type="scientific">Clostridium sardiniense</name>
    <name type="common">Clostridium absonum</name>
    <dbReference type="NCBI Taxonomy" id="29369"/>
    <lineage>
        <taxon>Bacteria</taxon>
        <taxon>Bacillati</taxon>
        <taxon>Bacillota</taxon>
        <taxon>Clostridia</taxon>
        <taxon>Eubacteriales</taxon>
        <taxon>Clostridiaceae</taxon>
        <taxon>Clostridium</taxon>
    </lineage>
</organism>
<proteinExistence type="predicted"/>
<dbReference type="Proteomes" id="UP001299068">
    <property type="component" value="Unassembled WGS sequence"/>
</dbReference>
<protein>
    <recommendedName>
        <fullName evidence="3">Phage protein</fullName>
    </recommendedName>
</protein>
<name>A0ABS7L326_CLOSR</name>
<dbReference type="RefSeq" id="WP_221862647.1">
    <property type="nucleotide sequence ID" value="NZ_JAIKTU010000035.1"/>
</dbReference>
<dbReference type="EMBL" id="JAIKTU010000035">
    <property type="protein sequence ID" value="MBY0757478.1"/>
    <property type="molecule type" value="Genomic_DNA"/>
</dbReference>
<evidence type="ECO:0008006" key="3">
    <source>
        <dbReference type="Google" id="ProtNLM"/>
    </source>
</evidence>
<keyword evidence="2" id="KW-1185">Reference proteome</keyword>
<reference evidence="1 2" key="1">
    <citation type="journal article" date="2021" name="Cell Host Microbe">
        <title>in vivo commensal control of Clostridioides difficile virulence.</title>
        <authorList>
            <person name="Girinathan B.P."/>
            <person name="Dibenedetto N."/>
            <person name="Worley J.N."/>
            <person name="Peltier J."/>
            <person name="Arrieta-Ortiz M.L."/>
            <person name="Rupa Christinal Immanuel S."/>
            <person name="Lavin R."/>
            <person name="Delaney M.L."/>
            <person name="Cummins C."/>
            <person name="Hoffmann M."/>
            <person name="Luo Y."/>
            <person name="Gonzalez-Escalona N."/>
            <person name="Allard M."/>
            <person name="Onderdonk A.B."/>
            <person name="Gerber G.K."/>
            <person name="Sonenshein A.L."/>
            <person name="Baliga N."/>
            <person name="Dupuy B."/>
            <person name="Bry L."/>
        </authorList>
    </citation>
    <scope>NUCLEOTIDE SEQUENCE [LARGE SCALE GENOMIC DNA]</scope>
    <source>
        <strain evidence="1 2">DSM 599</strain>
    </source>
</reference>
<sequence>MEKEKMYENVIWSMIESQIENEKDRMILNNLTDNFNEEEMDIIGQISQFYFEKGVKQGIELMEYLK</sequence>
<accession>A0ABS7L326</accession>
<comment type="caution">
    <text evidence="1">The sequence shown here is derived from an EMBL/GenBank/DDBJ whole genome shotgun (WGS) entry which is preliminary data.</text>
</comment>
<evidence type="ECO:0000313" key="2">
    <source>
        <dbReference type="Proteomes" id="UP001299068"/>
    </source>
</evidence>